<evidence type="ECO:0000256" key="2">
    <source>
        <dbReference type="ARBA" id="ARBA00022448"/>
    </source>
</evidence>
<organism evidence="5 6">
    <name type="scientific">Desulfoluna limicola</name>
    <dbReference type="NCBI Taxonomy" id="2810562"/>
    <lineage>
        <taxon>Bacteria</taxon>
        <taxon>Pseudomonadati</taxon>
        <taxon>Thermodesulfobacteriota</taxon>
        <taxon>Desulfobacteria</taxon>
        <taxon>Desulfobacterales</taxon>
        <taxon>Desulfolunaceae</taxon>
        <taxon>Desulfoluna</taxon>
    </lineage>
</organism>
<comment type="similarity">
    <text evidence="1">Belongs to the bacterial solute-binding protein 9 family.</text>
</comment>
<name>A0ABN6F3J9_9BACT</name>
<evidence type="ECO:0000313" key="5">
    <source>
        <dbReference type="EMBL" id="BCS96077.1"/>
    </source>
</evidence>
<dbReference type="SUPFAM" id="SSF53807">
    <property type="entry name" value="Helical backbone' metal receptor"/>
    <property type="match status" value="1"/>
</dbReference>
<evidence type="ECO:0000313" key="6">
    <source>
        <dbReference type="Proteomes" id="UP001320148"/>
    </source>
</evidence>
<feature type="region of interest" description="Disordered" evidence="4">
    <location>
        <begin position="120"/>
        <end position="145"/>
    </location>
</feature>
<evidence type="ECO:0000256" key="3">
    <source>
        <dbReference type="ARBA" id="ARBA00022729"/>
    </source>
</evidence>
<dbReference type="EMBL" id="AP024488">
    <property type="protein sequence ID" value="BCS96077.1"/>
    <property type="molecule type" value="Genomic_DNA"/>
</dbReference>
<dbReference type="PANTHER" id="PTHR42953:SF3">
    <property type="entry name" value="HIGH-AFFINITY ZINC UPTAKE SYSTEM PROTEIN ZNUA"/>
    <property type="match status" value="1"/>
</dbReference>
<dbReference type="PANTHER" id="PTHR42953">
    <property type="entry name" value="HIGH-AFFINITY ZINC UPTAKE SYSTEM PROTEIN ZNUA-RELATED"/>
    <property type="match status" value="1"/>
</dbReference>
<dbReference type="Gene3D" id="3.40.50.1980">
    <property type="entry name" value="Nitrogenase molybdenum iron protein domain"/>
    <property type="match status" value="2"/>
</dbReference>
<evidence type="ECO:0000256" key="4">
    <source>
        <dbReference type="SAM" id="MobiDB-lite"/>
    </source>
</evidence>
<proteinExistence type="inferred from homology"/>
<dbReference type="InterPro" id="IPR050492">
    <property type="entry name" value="Bact_metal-bind_prot9"/>
</dbReference>
<dbReference type="InterPro" id="IPR006127">
    <property type="entry name" value="ZnuA-like"/>
</dbReference>
<sequence>MMRKQVISAWVIVLVIVGAAFCATADVARVKVFVSILPQKTFVERIGGDRVDVSVLLSPGESPATYRPKPSLMRKLASSDIFFRIGLPFESHLMPKIKSMAGNLEVVDTRKGVSLLAMGEDHHHDDGHHDEKEHSAHSNDSGHEGMDPHIWLDPMRVITQAATMRDALISLDPDGRDVYAAGFDDLVKELTALHQHIADALAPLSGETLYVFHPAYGYFADAYGLVQKAVEVDGKSPKGRALAQFIGQARAESVRVIFVQPQFDRHAAEKVAAAVGGAVVPLDPLALDYFENLRHMADTVARGLKVQEK</sequence>
<dbReference type="Pfam" id="PF01297">
    <property type="entry name" value="ZnuA"/>
    <property type="match status" value="1"/>
</dbReference>
<reference evidence="5 6" key="1">
    <citation type="submission" date="2021-02" db="EMBL/GenBank/DDBJ databases">
        <title>Complete genome of Desulfoluna sp. strain ASN36.</title>
        <authorList>
            <person name="Takahashi A."/>
            <person name="Kojima H."/>
            <person name="Fukui M."/>
        </authorList>
    </citation>
    <scope>NUCLEOTIDE SEQUENCE [LARGE SCALE GENOMIC DNA]</scope>
    <source>
        <strain evidence="5 6">ASN36</strain>
    </source>
</reference>
<dbReference type="Proteomes" id="UP001320148">
    <property type="component" value="Chromosome"/>
</dbReference>
<evidence type="ECO:0000256" key="1">
    <source>
        <dbReference type="ARBA" id="ARBA00011028"/>
    </source>
</evidence>
<keyword evidence="2" id="KW-0813">Transport</keyword>
<protein>
    <submittedName>
        <fullName evidence="5">Cation ABC transporter substrate-binding protein</fullName>
    </submittedName>
</protein>
<keyword evidence="3" id="KW-0732">Signal</keyword>
<dbReference type="RefSeq" id="WP_236892438.1">
    <property type="nucleotide sequence ID" value="NZ_AP024488.1"/>
</dbReference>
<keyword evidence="6" id="KW-1185">Reference proteome</keyword>
<gene>
    <name evidence="5" type="ORF">DSLASN_17090</name>
</gene>
<accession>A0ABN6F3J9</accession>